<comment type="similarity">
    <text evidence="2">Belongs to the TMEM14 family.</text>
</comment>
<keyword evidence="8" id="KW-1185">Reference proteome</keyword>
<dbReference type="Proteomes" id="UP000000591">
    <property type="component" value="Chromosome III"/>
</dbReference>
<dbReference type="KEGG" id="ago:AGOS_ACR177W"/>
<feature type="transmembrane region" description="Helical" evidence="6">
    <location>
        <begin position="45"/>
        <end position="65"/>
    </location>
</feature>
<dbReference type="eggNOG" id="KOG4267">
    <property type="taxonomic scope" value="Eukaryota"/>
</dbReference>
<feature type="transmembrane region" description="Helical" evidence="6">
    <location>
        <begin position="72"/>
        <end position="93"/>
    </location>
</feature>
<dbReference type="AlphaFoldDB" id="Q75BU4"/>
<dbReference type="EMBL" id="AE016816">
    <property type="protein sequence ID" value="AAS51403.1"/>
    <property type="molecule type" value="Genomic_DNA"/>
</dbReference>
<dbReference type="RefSeq" id="NP_983579.1">
    <property type="nucleotide sequence ID" value="NM_208932.1"/>
</dbReference>
<evidence type="ECO:0000313" key="8">
    <source>
        <dbReference type="Proteomes" id="UP000000591"/>
    </source>
</evidence>
<feature type="transmembrane region" description="Helical" evidence="6">
    <location>
        <begin position="99"/>
        <end position="117"/>
    </location>
</feature>
<dbReference type="HOGENOM" id="CLU_096652_3_1_1"/>
<evidence type="ECO:0000313" key="7">
    <source>
        <dbReference type="EMBL" id="AAS51403.1"/>
    </source>
</evidence>
<dbReference type="InterPro" id="IPR044890">
    <property type="entry name" value="TMEM14_sf"/>
</dbReference>
<reference evidence="7 8" key="1">
    <citation type="journal article" date="2004" name="Science">
        <title>The Ashbya gossypii genome as a tool for mapping the ancient Saccharomyces cerevisiae genome.</title>
        <authorList>
            <person name="Dietrich F.S."/>
            <person name="Voegeli S."/>
            <person name="Brachat S."/>
            <person name="Lerch A."/>
            <person name="Gates K."/>
            <person name="Steiner S."/>
            <person name="Mohr C."/>
            <person name="Pohlmann R."/>
            <person name="Luedi P."/>
            <person name="Choi S."/>
            <person name="Wing R.A."/>
            <person name="Flavier A."/>
            <person name="Gaffney T.D."/>
            <person name="Philippsen P."/>
        </authorList>
    </citation>
    <scope>NUCLEOTIDE SEQUENCE [LARGE SCALE GENOMIC DNA]</scope>
    <source>
        <strain evidence="8">ATCC 10895 / CBS 109.51 / FGSC 9923 / NRRL Y-1056</strain>
    </source>
</reference>
<dbReference type="GO" id="GO:0016020">
    <property type="term" value="C:membrane"/>
    <property type="evidence" value="ECO:0007669"/>
    <property type="project" value="UniProtKB-SubCell"/>
</dbReference>
<organism evidence="7 8">
    <name type="scientific">Eremothecium gossypii (strain ATCC 10895 / CBS 109.51 / FGSC 9923 / NRRL Y-1056)</name>
    <name type="common">Yeast</name>
    <name type="synonym">Ashbya gossypii</name>
    <dbReference type="NCBI Taxonomy" id="284811"/>
    <lineage>
        <taxon>Eukaryota</taxon>
        <taxon>Fungi</taxon>
        <taxon>Dikarya</taxon>
        <taxon>Ascomycota</taxon>
        <taxon>Saccharomycotina</taxon>
        <taxon>Saccharomycetes</taxon>
        <taxon>Saccharomycetales</taxon>
        <taxon>Saccharomycetaceae</taxon>
        <taxon>Eremothecium</taxon>
    </lineage>
</organism>
<dbReference type="FunCoup" id="Q75BU4">
    <property type="interactions" value="71"/>
</dbReference>
<dbReference type="InterPro" id="IPR005349">
    <property type="entry name" value="TMEM14"/>
</dbReference>
<dbReference type="GeneID" id="4619711"/>
<sequence length="124" mass="13067">MHIVFGKTVFPTAPPTTTAMEHPSFTLAALTVIGGSMGYWRKGSVPSLAAGLVFGSTYAVAGYLLRKNAEGGLELALGASSVMLLTGLIRGVPSRFAKPVPLVLTALGGFGTAYYYGKYREFYP</sequence>
<dbReference type="Gene3D" id="1.10.10.1740">
    <property type="entry name" value="Transmembrane protein 14-like"/>
    <property type="match status" value="1"/>
</dbReference>
<dbReference type="PANTHER" id="PTHR12668">
    <property type="entry name" value="TRANSMEMBRANE PROTEIN 14, 15"/>
    <property type="match status" value="1"/>
</dbReference>
<dbReference type="STRING" id="284811.Q75BU4"/>
<dbReference type="OMA" id="AYPAYIM"/>
<keyword evidence="3 6" id="KW-0812">Transmembrane</keyword>
<keyword evidence="5 6" id="KW-0472">Membrane</keyword>
<accession>Q75BU4</accession>
<proteinExistence type="inferred from homology"/>
<dbReference type="OrthoDB" id="5620at2759"/>
<dbReference type="InParanoid" id="Q75BU4"/>
<name>Q75BU4_EREGS</name>
<evidence type="ECO:0000256" key="2">
    <source>
        <dbReference type="ARBA" id="ARBA00007590"/>
    </source>
</evidence>
<dbReference type="Pfam" id="PF03647">
    <property type="entry name" value="Tmemb_14"/>
    <property type="match status" value="1"/>
</dbReference>
<evidence type="ECO:0000256" key="6">
    <source>
        <dbReference type="SAM" id="Phobius"/>
    </source>
</evidence>
<gene>
    <name evidence="7" type="ORF">AGOS_ACR177W</name>
</gene>
<comment type="subcellular location">
    <subcellularLocation>
        <location evidence="1">Membrane</location>
    </subcellularLocation>
</comment>
<protein>
    <submittedName>
        <fullName evidence="7">ACR177Wp</fullName>
    </submittedName>
</protein>
<evidence type="ECO:0000256" key="3">
    <source>
        <dbReference type="ARBA" id="ARBA00022692"/>
    </source>
</evidence>
<reference evidence="8" key="2">
    <citation type="journal article" date="2013" name="G3 (Bethesda)">
        <title>Genomes of Ashbya fungi isolated from insects reveal four mating-type loci, numerous translocations, lack of transposons, and distinct gene duplications.</title>
        <authorList>
            <person name="Dietrich F.S."/>
            <person name="Voegeli S."/>
            <person name="Kuo S."/>
            <person name="Philippsen P."/>
        </authorList>
    </citation>
    <scope>GENOME REANNOTATION</scope>
    <source>
        <strain evidence="8">ATCC 10895 / CBS 109.51 / FGSC 9923 / NRRL Y-1056</strain>
    </source>
</reference>
<keyword evidence="4 6" id="KW-1133">Transmembrane helix</keyword>
<evidence type="ECO:0000256" key="5">
    <source>
        <dbReference type="ARBA" id="ARBA00023136"/>
    </source>
</evidence>
<evidence type="ECO:0000256" key="1">
    <source>
        <dbReference type="ARBA" id="ARBA00004370"/>
    </source>
</evidence>
<dbReference type="PANTHER" id="PTHR12668:SF53">
    <property type="entry name" value="TMEM14 PROTEIN HOMOLOG YJR085C"/>
    <property type="match status" value="1"/>
</dbReference>
<evidence type="ECO:0000256" key="4">
    <source>
        <dbReference type="ARBA" id="ARBA00022989"/>
    </source>
</evidence>